<keyword evidence="2" id="KW-1185">Reference proteome</keyword>
<evidence type="ECO:0000313" key="1">
    <source>
        <dbReference type="EMBL" id="PWN49785.1"/>
    </source>
</evidence>
<dbReference type="Proteomes" id="UP000245626">
    <property type="component" value="Unassembled WGS sequence"/>
</dbReference>
<proteinExistence type="predicted"/>
<sequence length="963" mass="101758">MSFSSSPSPIQRPSATPPPSLPPSSSNAASPFRQGATNRWGTISGQMSPSSVSSGVSVRRNHTIHSNRPHDKPRLEKHFEQPSDLDPASFSLPSHEGEPQPRSPSSQDQNRFASTPSPSTNPSAPFSADEYGSSLAPLQALYSKANLSRVNSLPSRNPTKFASQTGSLGGAQGRSALHNSLSAITGGADIDEHDWEKMIKSDGALGEEGGEAEEFLSASVPADSQWPDSLFGHRRFPSGPASQPLSPPEGVSRASNDLDKGAFASSPIGSNYVRRHQSLKHHSGRTSASRLGSHSPDLLHHETIGQGTASFSTQLEQTISPRQAGSSSATSSPIFPSNYSKAPWNQPSGTPSRFANSFSSPIEARDEHQQQFGVGSEHKRFSSTDSQSRSLMDIHATLAKLDLHGSVQASRTDSIDSRESITPTGFGRQVSSLPQKPPLASRNSSSELHQQAVQSPFSGRKLPSLITNRDMLARGAASTGSSSLAGPVSAAAYVPPIGHAHTRQQSMGSDQARARREPDMSIMGPFSAAPAPGWQQKELIAGRQVAPGSPETQARTPGQWGLGLSPSVGQGIDHANMNTLALSLALAQEQQRTAMMQAQAGLSASGAQQANLFAIQSMGRQVMGTNLLGQMEGFGPVAQAPSVLAGSPAMGIPSLPSTDAVTDISALVLQKGYNPAPGTFDLNPPSARFFVIKSYTEDDVHKSLKYEIWASTDKGNQRLDKAFKESAHLGPIYLFFSVNASGHFCGMAQMLTPLDYTTSSNVWAQDGKWKGTFKVRWIFVKDLPNNQLRHIKLTNTPEVKPVTQSRDTQELTPQAGKEVLRIMSDFPAKTSLLQDFQFYEMQSKQQEAQKMAGGQTYSPGKAADGGASGVDGGKPGEQKQGHSRSTPPNAIGLHNASPGPVQGRQQRHGGYGGPGAPGPAPNLDTHARSSPGGAGSAFNVDVGLNGHPSLAAAPKAGLGPSAF</sequence>
<protein>
    <submittedName>
        <fullName evidence="1">Uncharacterized protein</fullName>
    </submittedName>
</protein>
<reference evidence="1 2" key="1">
    <citation type="journal article" date="2018" name="Mol. Biol. Evol.">
        <title>Broad Genomic Sampling Reveals a Smut Pathogenic Ancestry of the Fungal Clade Ustilaginomycotina.</title>
        <authorList>
            <person name="Kijpornyongpan T."/>
            <person name="Mondo S.J."/>
            <person name="Barry K."/>
            <person name="Sandor L."/>
            <person name="Lee J."/>
            <person name="Lipzen A."/>
            <person name="Pangilinan J."/>
            <person name="LaButti K."/>
            <person name="Hainaut M."/>
            <person name="Henrissat B."/>
            <person name="Grigoriev I.V."/>
            <person name="Spatafora J.W."/>
            <person name="Aime M.C."/>
        </authorList>
    </citation>
    <scope>NUCLEOTIDE SEQUENCE [LARGE SCALE GENOMIC DNA]</scope>
    <source>
        <strain evidence="1 2">SA 807</strain>
    </source>
</reference>
<evidence type="ECO:0000313" key="2">
    <source>
        <dbReference type="Proteomes" id="UP000245626"/>
    </source>
</evidence>
<gene>
    <name evidence="1" type="ORF">IE53DRAFT_369471</name>
</gene>
<dbReference type="EMBL" id="KZ820006">
    <property type="protein sequence ID" value="PWN49785.1"/>
    <property type="molecule type" value="Genomic_DNA"/>
</dbReference>
<organism evidence="1 2">
    <name type="scientific">Violaceomyces palustris</name>
    <dbReference type="NCBI Taxonomy" id="1673888"/>
    <lineage>
        <taxon>Eukaryota</taxon>
        <taxon>Fungi</taxon>
        <taxon>Dikarya</taxon>
        <taxon>Basidiomycota</taxon>
        <taxon>Ustilaginomycotina</taxon>
        <taxon>Ustilaginomycetes</taxon>
        <taxon>Violaceomycetales</taxon>
        <taxon>Violaceomycetaceae</taxon>
        <taxon>Violaceomyces</taxon>
    </lineage>
</organism>
<accession>A0ACD0NVM0</accession>
<name>A0ACD0NVM0_9BASI</name>